<evidence type="ECO:0000256" key="13">
    <source>
        <dbReference type="RuleBase" id="RU361172"/>
    </source>
</evidence>
<dbReference type="InterPro" id="IPR008948">
    <property type="entry name" value="L-Aspartase-like"/>
</dbReference>
<dbReference type="EC" id="4.3.2.2" evidence="4 12"/>
<evidence type="ECO:0000256" key="11">
    <source>
        <dbReference type="ARBA" id="ARBA00049115"/>
    </source>
</evidence>
<comment type="pathway">
    <text evidence="2 13">Purine metabolism; AMP biosynthesis via de novo pathway; AMP from IMP: step 2/2.</text>
</comment>
<dbReference type="NCBIfam" id="TIGR00928">
    <property type="entry name" value="purB"/>
    <property type="match status" value="1"/>
</dbReference>
<keyword evidence="6 13" id="KW-0658">Purine biosynthesis</keyword>
<comment type="similarity">
    <text evidence="3 13">Belongs to the lyase 1 family. Adenylosuccinate lyase subfamily.</text>
</comment>
<dbReference type="InterPro" id="IPR024083">
    <property type="entry name" value="Fumarase/histidase_N"/>
</dbReference>
<dbReference type="Gene3D" id="1.10.275.10">
    <property type="entry name" value="Fumarase/aspartase (N-terminal domain)"/>
    <property type="match status" value="1"/>
</dbReference>
<evidence type="ECO:0000256" key="8">
    <source>
        <dbReference type="ARBA" id="ARBA00024477"/>
    </source>
</evidence>
<evidence type="ECO:0000256" key="6">
    <source>
        <dbReference type="ARBA" id="ARBA00022755"/>
    </source>
</evidence>
<evidence type="ECO:0000256" key="7">
    <source>
        <dbReference type="ARBA" id="ARBA00023239"/>
    </source>
</evidence>
<keyword evidence="17" id="KW-1185">Reference proteome</keyword>
<dbReference type="Pfam" id="PF08328">
    <property type="entry name" value="ASL_C"/>
    <property type="match status" value="1"/>
</dbReference>
<evidence type="ECO:0000259" key="14">
    <source>
        <dbReference type="Pfam" id="PF00206"/>
    </source>
</evidence>
<dbReference type="NCBIfam" id="NF006764">
    <property type="entry name" value="PRK09285.1"/>
    <property type="match status" value="1"/>
</dbReference>
<evidence type="ECO:0000256" key="2">
    <source>
        <dbReference type="ARBA" id="ARBA00004734"/>
    </source>
</evidence>
<dbReference type="InterPro" id="IPR020557">
    <property type="entry name" value="Fumarate_lyase_CS"/>
</dbReference>
<comment type="caution">
    <text evidence="16">The sequence shown here is derived from an EMBL/GenBank/DDBJ whole genome shotgun (WGS) entry which is preliminary data.</text>
</comment>
<evidence type="ECO:0000256" key="9">
    <source>
        <dbReference type="ARBA" id="ARBA00025012"/>
    </source>
</evidence>
<evidence type="ECO:0000256" key="4">
    <source>
        <dbReference type="ARBA" id="ARBA00012339"/>
    </source>
</evidence>
<dbReference type="Gene3D" id="1.20.200.10">
    <property type="entry name" value="Fumarase/aspartase (Central domain)"/>
    <property type="match status" value="1"/>
</dbReference>
<dbReference type="Gene3D" id="1.10.40.30">
    <property type="entry name" value="Fumarase/aspartase (C-terminal domain)"/>
    <property type="match status" value="1"/>
</dbReference>
<evidence type="ECO:0000256" key="5">
    <source>
        <dbReference type="ARBA" id="ARBA00017058"/>
    </source>
</evidence>
<comment type="function">
    <text evidence="9">Catalyzes two reactions in de novo purine nucleotide biosynthesis. Catalyzes the breakdown of 5-aminoimidazole- (N-succinylocarboxamide) ribotide (SAICAR or 2-[5-amino-1-(5-phospho-beta-D-ribosyl)imidazole-4-carboxamido]succinate) to 5-aminoimidazole-4-carboxamide ribotide (AICAR or 5-amino-1-(5-phospho-beta-D-ribosyl)imidazole-4-carboxamide) and fumarate, and of adenylosuccinate (ADS or N(6)-(1,2-dicarboxyethyl)-AMP) to adenosine monophosphate (AMP) and fumarate.</text>
</comment>
<feature type="domain" description="Fumarate lyase N-terminal" evidence="14">
    <location>
        <begin position="15"/>
        <end position="312"/>
    </location>
</feature>
<name>A0ABW5NY28_9FLAO</name>
<dbReference type="InterPro" id="IPR047136">
    <property type="entry name" value="PurB_bact"/>
</dbReference>
<dbReference type="InterPro" id="IPR013539">
    <property type="entry name" value="PurB_C"/>
</dbReference>
<dbReference type="InterPro" id="IPR000362">
    <property type="entry name" value="Fumarate_lyase_fam"/>
</dbReference>
<evidence type="ECO:0000259" key="15">
    <source>
        <dbReference type="Pfam" id="PF08328"/>
    </source>
</evidence>
<evidence type="ECO:0000313" key="16">
    <source>
        <dbReference type="EMBL" id="MFD2603753.1"/>
    </source>
</evidence>
<dbReference type="Pfam" id="PF00206">
    <property type="entry name" value="Lyase_1"/>
    <property type="match status" value="1"/>
</dbReference>
<dbReference type="PROSITE" id="PS00163">
    <property type="entry name" value="FUMARATE_LYASES"/>
    <property type="match status" value="1"/>
</dbReference>
<accession>A0ABW5NY28</accession>
<dbReference type="RefSeq" id="WP_379822701.1">
    <property type="nucleotide sequence ID" value="NZ_JBHUMD010000030.1"/>
</dbReference>
<dbReference type="EMBL" id="JBHUMD010000030">
    <property type="protein sequence ID" value="MFD2603753.1"/>
    <property type="molecule type" value="Genomic_DNA"/>
</dbReference>
<sequence>MQNLSELNAISPIDGRYRNKTAPLAAYFSEEALIKYRVLVEIEYFIALCELPLPQLTGVSKDVFEPLRDIYRNFSSEDALQIKEIEKTTNHDVKAVEYFIKAAFDKLGLDAHKEFIHFGLTSQDINNTAIPLSTKEAFENVYMPSLISVIAKLKELSIEWKDVPMLARTHGQPASPTRLGKEIHVFVERLEEQMRLLFNVPFAAKFGGATGNFNAHFIAYPQNDWRKFGNDFVEGTLGLKHSFPTTQIEHYDHFAAFFDALKRINTILIDLDRDIWTYVSMDYFKQKIKAGEIGSSAMPHKVNPIDFENSEGNLGIANAIFEHLSAKLPISRLQRDLTDSTVLRNVGVPMGHTIISFEATLKGLNKLLLNEEKFHEDLEKNWAVVAEAIQTILRREAYPNPYEALKDLTRTNTVINKESMHAFINNLNVSDEIKAELLKITPANYLGIHA</sequence>
<comment type="catalytic activity">
    <reaction evidence="11">
        <text>N(6)-(1,2-dicarboxyethyl)-AMP = fumarate + AMP</text>
        <dbReference type="Rhea" id="RHEA:16853"/>
        <dbReference type="ChEBI" id="CHEBI:29806"/>
        <dbReference type="ChEBI" id="CHEBI:57567"/>
        <dbReference type="ChEBI" id="CHEBI:456215"/>
        <dbReference type="EC" id="4.3.2.2"/>
    </reaction>
    <physiologicalReaction direction="left-to-right" evidence="11">
        <dbReference type="Rhea" id="RHEA:16854"/>
    </physiologicalReaction>
</comment>
<comment type="catalytic activity">
    <reaction evidence="8">
        <text>(2S)-2-[5-amino-1-(5-phospho-beta-D-ribosyl)imidazole-4-carboxamido]succinate = 5-amino-1-(5-phospho-beta-D-ribosyl)imidazole-4-carboxamide + fumarate</text>
        <dbReference type="Rhea" id="RHEA:23920"/>
        <dbReference type="ChEBI" id="CHEBI:29806"/>
        <dbReference type="ChEBI" id="CHEBI:58443"/>
        <dbReference type="ChEBI" id="CHEBI:58475"/>
        <dbReference type="EC" id="4.3.2.2"/>
    </reaction>
    <physiologicalReaction direction="left-to-right" evidence="8">
        <dbReference type="Rhea" id="RHEA:23921"/>
    </physiologicalReaction>
</comment>
<organism evidence="16 17">
    <name type="scientific">Flavobacterium suzhouense</name>
    <dbReference type="NCBI Taxonomy" id="1529638"/>
    <lineage>
        <taxon>Bacteria</taxon>
        <taxon>Pseudomonadati</taxon>
        <taxon>Bacteroidota</taxon>
        <taxon>Flavobacteriia</taxon>
        <taxon>Flavobacteriales</taxon>
        <taxon>Flavobacteriaceae</taxon>
        <taxon>Flavobacterium</taxon>
    </lineage>
</organism>
<dbReference type="SUPFAM" id="SSF48557">
    <property type="entry name" value="L-aspartase-like"/>
    <property type="match status" value="1"/>
</dbReference>
<dbReference type="InterPro" id="IPR004769">
    <property type="entry name" value="Pur_lyase"/>
</dbReference>
<reference evidence="17" key="1">
    <citation type="journal article" date="2019" name="Int. J. Syst. Evol. Microbiol.">
        <title>The Global Catalogue of Microorganisms (GCM) 10K type strain sequencing project: providing services to taxonomists for standard genome sequencing and annotation.</title>
        <authorList>
            <consortium name="The Broad Institute Genomics Platform"/>
            <consortium name="The Broad Institute Genome Sequencing Center for Infectious Disease"/>
            <person name="Wu L."/>
            <person name="Ma J."/>
        </authorList>
    </citation>
    <scope>NUCLEOTIDE SEQUENCE [LARGE SCALE GENOMIC DNA]</scope>
    <source>
        <strain evidence="17">KCTC 42107</strain>
    </source>
</reference>
<keyword evidence="7 13" id="KW-0456">Lyase</keyword>
<evidence type="ECO:0000256" key="10">
    <source>
        <dbReference type="ARBA" id="ARBA00030717"/>
    </source>
</evidence>
<evidence type="ECO:0000313" key="17">
    <source>
        <dbReference type="Proteomes" id="UP001597480"/>
    </source>
</evidence>
<protein>
    <recommendedName>
        <fullName evidence="5 12">Adenylosuccinate lyase</fullName>
        <shortName evidence="13">ASL</shortName>
        <ecNumber evidence="4 12">4.3.2.2</ecNumber>
    </recommendedName>
    <alternativeName>
        <fullName evidence="10 13">Adenylosuccinase</fullName>
    </alternativeName>
</protein>
<dbReference type="PRINTS" id="PR00149">
    <property type="entry name" value="FUMRATELYASE"/>
</dbReference>
<evidence type="ECO:0000256" key="12">
    <source>
        <dbReference type="NCBIfam" id="TIGR00928"/>
    </source>
</evidence>
<dbReference type="GO" id="GO:0016829">
    <property type="term" value="F:lyase activity"/>
    <property type="evidence" value="ECO:0007669"/>
    <property type="project" value="UniProtKB-KW"/>
</dbReference>
<dbReference type="PANTHER" id="PTHR43411:SF1">
    <property type="entry name" value="ADENYLOSUCCINATE LYASE"/>
    <property type="match status" value="1"/>
</dbReference>
<dbReference type="PANTHER" id="PTHR43411">
    <property type="entry name" value="ADENYLOSUCCINATE LYASE"/>
    <property type="match status" value="1"/>
</dbReference>
<comment type="pathway">
    <text evidence="1 13">Purine metabolism; IMP biosynthesis via de novo pathway; 5-amino-1-(5-phospho-D-ribosyl)imidazole-4-carboxamide from 5-amino-1-(5-phospho-D-ribosyl)imidazole-4-carboxylate: step 2/2.</text>
</comment>
<dbReference type="Proteomes" id="UP001597480">
    <property type="component" value="Unassembled WGS sequence"/>
</dbReference>
<feature type="domain" description="Adenylosuccinate lyase PurB C-terminal" evidence="15">
    <location>
        <begin position="331"/>
        <end position="446"/>
    </location>
</feature>
<gene>
    <name evidence="16" type="primary">purB</name>
    <name evidence="16" type="ORF">ACFSR3_16940</name>
</gene>
<proteinExistence type="inferred from homology"/>
<dbReference type="InterPro" id="IPR022761">
    <property type="entry name" value="Fumarate_lyase_N"/>
</dbReference>
<evidence type="ECO:0000256" key="1">
    <source>
        <dbReference type="ARBA" id="ARBA00004706"/>
    </source>
</evidence>
<evidence type="ECO:0000256" key="3">
    <source>
        <dbReference type="ARBA" id="ARBA00008273"/>
    </source>
</evidence>